<organism evidence="3 4">
    <name type="scientific">Coniophora puteana (strain RWD-64-598)</name>
    <name type="common">Brown rot fungus</name>
    <dbReference type="NCBI Taxonomy" id="741705"/>
    <lineage>
        <taxon>Eukaryota</taxon>
        <taxon>Fungi</taxon>
        <taxon>Dikarya</taxon>
        <taxon>Basidiomycota</taxon>
        <taxon>Agaricomycotina</taxon>
        <taxon>Agaricomycetes</taxon>
        <taxon>Agaricomycetidae</taxon>
        <taxon>Boletales</taxon>
        <taxon>Coniophorineae</taxon>
        <taxon>Coniophoraceae</taxon>
        <taxon>Coniophora</taxon>
    </lineage>
</organism>
<keyword evidence="4" id="KW-1185">Reference proteome</keyword>
<feature type="transmembrane region" description="Helical" evidence="1">
    <location>
        <begin position="199"/>
        <end position="221"/>
    </location>
</feature>
<feature type="domain" description="DUF6534" evidence="2">
    <location>
        <begin position="173"/>
        <end position="258"/>
    </location>
</feature>
<proteinExistence type="predicted"/>
<feature type="transmembrane region" description="Helical" evidence="1">
    <location>
        <begin position="90"/>
        <end position="113"/>
    </location>
</feature>
<dbReference type="EMBL" id="JH711585">
    <property type="protein sequence ID" value="EIW76807.1"/>
    <property type="molecule type" value="Genomic_DNA"/>
</dbReference>
<dbReference type="PANTHER" id="PTHR40465:SF1">
    <property type="entry name" value="DUF6534 DOMAIN-CONTAINING PROTEIN"/>
    <property type="match status" value="1"/>
</dbReference>
<gene>
    <name evidence="3" type="ORF">CONPUDRAFT_76378</name>
</gene>
<feature type="transmembrane region" description="Helical" evidence="1">
    <location>
        <begin position="167"/>
        <end position="187"/>
    </location>
</feature>
<dbReference type="AlphaFoldDB" id="A0A5M3MCT9"/>
<feature type="transmembrane region" description="Helical" evidence="1">
    <location>
        <begin position="125"/>
        <end position="147"/>
    </location>
</feature>
<dbReference type="PANTHER" id="PTHR40465">
    <property type="entry name" value="CHROMOSOME 1, WHOLE GENOME SHOTGUN SEQUENCE"/>
    <property type="match status" value="1"/>
</dbReference>
<accession>A0A5M3MCT9</accession>
<dbReference type="Pfam" id="PF20152">
    <property type="entry name" value="DUF6534"/>
    <property type="match status" value="1"/>
</dbReference>
<feature type="transmembrane region" description="Helical" evidence="1">
    <location>
        <begin position="233"/>
        <end position="254"/>
    </location>
</feature>
<evidence type="ECO:0000259" key="2">
    <source>
        <dbReference type="Pfam" id="PF20152"/>
    </source>
</evidence>
<dbReference type="Proteomes" id="UP000053558">
    <property type="component" value="Unassembled WGS sequence"/>
</dbReference>
<sequence length="319" mass="35290">MATLAAAIPHVDLNPSMGATFVGLIVATTLYGITLVQTGYYFVTFRKDDAVLKWTVGVLTLLDTVALIINCHGFYWYTISNWGNPLVLNIVIWSFTANVFFTNTIAIIVQLYLIRRVYILSQKNWWICAFLLIIPARLTATGFAYGIRLAQLGLNSLIPKILFLIRTSLASTLVVDVLITIALCFYLHRSRTGMSSTDTLINTLIVYTVNTGLLTTLVAFFDVVLHTALDGTLAYYCFYVMLTKLYTNSFLGTLNARRVLRGKAGDVVTTGPSSGPSSMGGTTARHTHESMEISTLPPMEFHKGKMSTRGGDDDDEYYV</sequence>
<dbReference type="OMA" id="HTHESME"/>
<protein>
    <recommendedName>
        <fullName evidence="2">DUF6534 domain-containing protein</fullName>
    </recommendedName>
</protein>
<keyword evidence="1" id="KW-1133">Transmembrane helix</keyword>
<keyword evidence="1" id="KW-0812">Transmembrane</keyword>
<dbReference type="GeneID" id="19209496"/>
<dbReference type="KEGG" id="cput:CONPUDRAFT_76378"/>
<feature type="transmembrane region" description="Helical" evidence="1">
    <location>
        <begin position="55"/>
        <end position="78"/>
    </location>
</feature>
<feature type="transmembrane region" description="Helical" evidence="1">
    <location>
        <begin position="20"/>
        <end position="43"/>
    </location>
</feature>
<evidence type="ECO:0000256" key="1">
    <source>
        <dbReference type="SAM" id="Phobius"/>
    </source>
</evidence>
<evidence type="ECO:0000313" key="4">
    <source>
        <dbReference type="Proteomes" id="UP000053558"/>
    </source>
</evidence>
<comment type="caution">
    <text evidence="3">The sequence shown here is derived from an EMBL/GenBank/DDBJ whole genome shotgun (WGS) entry which is preliminary data.</text>
</comment>
<name>A0A5M3MCT9_CONPW</name>
<dbReference type="RefSeq" id="XP_007772935.1">
    <property type="nucleotide sequence ID" value="XM_007774745.1"/>
</dbReference>
<keyword evidence="1" id="KW-0472">Membrane</keyword>
<reference evidence="4" key="1">
    <citation type="journal article" date="2012" name="Science">
        <title>The Paleozoic origin of enzymatic lignin decomposition reconstructed from 31 fungal genomes.</title>
        <authorList>
            <person name="Floudas D."/>
            <person name="Binder M."/>
            <person name="Riley R."/>
            <person name="Barry K."/>
            <person name="Blanchette R.A."/>
            <person name="Henrissat B."/>
            <person name="Martinez A.T."/>
            <person name="Otillar R."/>
            <person name="Spatafora J.W."/>
            <person name="Yadav J.S."/>
            <person name="Aerts A."/>
            <person name="Benoit I."/>
            <person name="Boyd A."/>
            <person name="Carlson A."/>
            <person name="Copeland A."/>
            <person name="Coutinho P.M."/>
            <person name="de Vries R.P."/>
            <person name="Ferreira P."/>
            <person name="Findley K."/>
            <person name="Foster B."/>
            <person name="Gaskell J."/>
            <person name="Glotzer D."/>
            <person name="Gorecki P."/>
            <person name="Heitman J."/>
            <person name="Hesse C."/>
            <person name="Hori C."/>
            <person name="Igarashi K."/>
            <person name="Jurgens J.A."/>
            <person name="Kallen N."/>
            <person name="Kersten P."/>
            <person name="Kohler A."/>
            <person name="Kuees U."/>
            <person name="Kumar T.K.A."/>
            <person name="Kuo A."/>
            <person name="LaButti K."/>
            <person name="Larrondo L.F."/>
            <person name="Lindquist E."/>
            <person name="Ling A."/>
            <person name="Lombard V."/>
            <person name="Lucas S."/>
            <person name="Lundell T."/>
            <person name="Martin R."/>
            <person name="McLaughlin D.J."/>
            <person name="Morgenstern I."/>
            <person name="Morin E."/>
            <person name="Murat C."/>
            <person name="Nagy L.G."/>
            <person name="Nolan M."/>
            <person name="Ohm R.A."/>
            <person name="Patyshakuliyeva A."/>
            <person name="Rokas A."/>
            <person name="Ruiz-Duenas F.J."/>
            <person name="Sabat G."/>
            <person name="Salamov A."/>
            <person name="Samejima M."/>
            <person name="Schmutz J."/>
            <person name="Slot J.C."/>
            <person name="St John F."/>
            <person name="Stenlid J."/>
            <person name="Sun H."/>
            <person name="Sun S."/>
            <person name="Syed K."/>
            <person name="Tsang A."/>
            <person name="Wiebenga A."/>
            <person name="Young D."/>
            <person name="Pisabarro A."/>
            <person name="Eastwood D.C."/>
            <person name="Martin F."/>
            <person name="Cullen D."/>
            <person name="Grigoriev I.V."/>
            <person name="Hibbett D.S."/>
        </authorList>
    </citation>
    <scope>NUCLEOTIDE SEQUENCE [LARGE SCALE GENOMIC DNA]</scope>
    <source>
        <strain evidence="4">RWD-64-598 SS2</strain>
    </source>
</reference>
<dbReference type="OrthoDB" id="3214861at2759"/>
<evidence type="ECO:0000313" key="3">
    <source>
        <dbReference type="EMBL" id="EIW76807.1"/>
    </source>
</evidence>
<dbReference type="InterPro" id="IPR045339">
    <property type="entry name" value="DUF6534"/>
</dbReference>